<comment type="caution">
    <text evidence="1">The sequence shown here is derived from an EMBL/GenBank/DDBJ whole genome shotgun (WGS) entry which is preliminary data.</text>
</comment>
<dbReference type="Proteomes" id="UP000248918">
    <property type="component" value="Unassembled WGS sequence"/>
</dbReference>
<reference evidence="1 2" key="1">
    <citation type="submission" date="2018-06" db="EMBL/GenBank/DDBJ databases">
        <title>Genomic Encyclopedia of Type Strains, Phase III (KMG-III): the genomes of soil and plant-associated and newly described type strains.</title>
        <authorList>
            <person name="Whitman W."/>
        </authorList>
    </citation>
    <scope>NUCLEOTIDE SEQUENCE [LARGE SCALE GENOMIC DNA]</scope>
    <source>
        <strain evidence="1 2">LMG 23644</strain>
    </source>
</reference>
<organism evidence="1 2">
    <name type="scientific">Paraburkholderia bryophila</name>
    <dbReference type="NCBI Taxonomy" id="420952"/>
    <lineage>
        <taxon>Bacteria</taxon>
        <taxon>Pseudomonadati</taxon>
        <taxon>Pseudomonadota</taxon>
        <taxon>Betaproteobacteria</taxon>
        <taxon>Burkholderiales</taxon>
        <taxon>Burkholderiaceae</taxon>
        <taxon>Paraburkholderia</taxon>
    </lineage>
</organism>
<gene>
    <name evidence="1" type="ORF">BX591_14338</name>
</gene>
<proteinExistence type="predicted"/>
<accession>A0A329BK36</accession>
<evidence type="ECO:0000313" key="2">
    <source>
        <dbReference type="Proteomes" id="UP000248918"/>
    </source>
</evidence>
<dbReference type="EMBL" id="QLTK01000043">
    <property type="protein sequence ID" value="RAS19374.1"/>
    <property type="molecule type" value="Genomic_DNA"/>
</dbReference>
<sequence length="63" mass="7284">MPVITEWFDTRRHRRVRATRGDGPGDVLQVPFNQLTTRPDYSAWLNVTDASLVSIRNVSDSRR</sequence>
<name>A0A329BK36_9BURK</name>
<evidence type="ECO:0000313" key="1">
    <source>
        <dbReference type="EMBL" id="RAS19374.1"/>
    </source>
</evidence>
<dbReference type="AlphaFoldDB" id="A0A329BK36"/>
<protein>
    <submittedName>
        <fullName evidence="1">Uncharacterized protein</fullName>
    </submittedName>
</protein>